<dbReference type="FunFam" id="3.90.190.10:FF:000026">
    <property type="entry name" value="tyrosine-protein phosphatase non-receptor type 9"/>
    <property type="match status" value="1"/>
</dbReference>
<dbReference type="PROSITE" id="PS50056">
    <property type="entry name" value="TYR_PHOSPHATASE_2"/>
    <property type="match status" value="1"/>
</dbReference>
<dbReference type="EMBL" id="GBYB01012030">
    <property type="protein sequence ID" value="JAG81797.1"/>
    <property type="molecule type" value="Transcribed_RNA"/>
</dbReference>
<dbReference type="Proteomes" id="UP000694866">
    <property type="component" value="Unplaced"/>
</dbReference>
<dbReference type="SUPFAM" id="SSF46938">
    <property type="entry name" value="CRAL/TRIO N-terminal domain"/>
    <property type="match status" value="1"/>
</dbReference>
<sequence length="655" mass="72659">MAAALTVEQEQATKEFIEAVNKCRAGRRASPVSWSTAVKFLAARKFEVSRALALYEQHEATRRREGLATLQPTQEPLLSELKTGKFTVLSSRDGTGAAIAIFTAHLHLPQYTTHQTTLQGVVYQLDAALESAETQRHGLVFIYDMSDSKYQNFDYDLSQKILTLLKGGYPAKLKKVLIVTAPLWFKAPFKILRLFVREKLRDRVFTVSIPQLTLHIPRESLPRRLGGTLEIQHEAWLLHCLKSMTNRSGGELCEVTPRVGSPLSPTSKSPNHQNANGSPSPTSPVSEKLKIKNGGVTIGDIEITNGDWIASDEAPSPVQPPSSASSGFSDDDSLHGEPGLQAVTMEQLIETSHSRGRAGLVAEYAEIRQRPPDGSFNNAKLRPNQPKNRYTDVLCYDHSRVCLSQVDGDPASDYINANFVDGYKQKNAFISTQGPLPKTCGDFWRMIWEQQTLVVVMTTRVVERGRTKCAQYWGPEPGDEVSIGGFTVTTLEVDTNPDYTISMLLLTNTKTEESREVCHMLYTAWPDYGVPQSARALLQFLSLVRQQQNKLLASRGDTWAGHPRGPPIVVHCSAGIGRTGTFCTLDICISRLEDTGTVDIRGTVEKIRAQRAYSIQMPDQYVFCHRALAEYAVSRGMLSQQHLAMLPPTIEEDSD</sequence>
<dbReference type="CDD" id="cd14543">
    <property type="entry name" value="PTPc-N9"/>
    <property type="match status" value="1"/>
</dbReference>
<dbReference type="Pfam" id="PF00650">
    <property type="entry name" value="CRAL_TRIO"/>
    <property type="match status" value="1"/>
</dbReference>
<dbReference type="RefSeq" id="XP_011302887.1">
    <property type="nucleotide sequence ID" value="XM_011304585.1"/>
</dbReference>
<evidence type="ECO:0000313" key="14">
    <source>
        <dbReference type="EMBL" id="JAG81797.1"/>
    </source>
</evidence>
<comment type="subcellular location">
    <subcellularLocation>
        <location evidence="1">Cytoplasm</location>
    </subcellularLocation>
</comment>
<dbReference type="OrthoDB" id="10051650at2759"/>
<evidence type="ECO:0000256" key="6">
    <source>
        <dbReference type="ARBA" id="ARBA00022990"/>
    </source>
</evidence>
<evidence type="ECO:0000256" key="2">
    <source>
        <dbReference type="ARBA" id="ARBA00013064"/>
    </source>
</evidence>
<feature type="domain" description="Tyrosine-protein phosphatase" evidence="11">
    <location>
        <begin position="360"/>
        <end position="631"/>
    </location>
</feature>
<keyword evidence="3" id="KW-0963">Cytoplasm</keyword>
<evidence type="ECO:0000256" key="9">
    <source>
        <dbReference type="ARBA" id="ARBA00069781"/>
    </source>
</evidence>
<name>A0A0C9RTF6_9HYME</name>
<protein>
    <recommendedName>
        <fullName evidence="9">Tyrosine-protein phosphatase non-receptor type 9</fullName>
        <ecNumber evidence="2">3.1.3.48</ecNumber>
    </recommendedName>
</protein>
<dbReference type="PANTHER" id="PTHR19134:SF534">
    <property type="entry name" value="LD27988P"/>
    <property type="match status" value="1"/>
</dbReference>
<feature type="domain" description="Tyrosine specific protein phosphatases" evidence="12">
    <location>
        <begin position="538"/>
        <end position="622"/>
    </location>
</feature>
<dbReference type="EC" id="3.1.3.48" evidence="2"/>
<dbReference type="Gene3D" id="3.90.190.10">
    <property type="entry name" value="Protein tyrosine phosphatase superfamily"/>
    <property type="match status" value="1"/>
</dbReference>
<accession>A0A0C9RTF6</accession>
<dbReference type="Gene3D" id="3.40.525.10">
    <property type="entry name" value="CRAL-TRIO lipid binding domain"/>
    <property type="match status" value="1"/>
</dbReference>
<dbReference type="InterPro" id="IPR036273">
    <property type="entry name" value="CRAL/TRIO_N_dom_sf"/>
</dbReference>
<dbReference type="FunFam" id="3.40.525.10:FF:000005">
    <property type="entry name" value="Tyrosine-protein phosphatase non-receptor type 9"/>
    <property type="match status" value="1"/>
</dbReference>
<keyword evidence="6" id="KW-0007">Acetylation</keyword>
<dbReference type="SUPFAM" id="SSF52799">
    <property type="entry name" value="(Phosphotyrosine protein) phosphatases II"/>
    <property type="match status" value="1"/>
</dbReference>
<evidence type="ECO:0000259" key="12">
    <source>
        <dbReference type="PROSITE" id="PS50056"/>
    </source>
</evidence>
<dbReference type="GO" id="GO:0005737">
    <property type="term" value="C:cytoplasm"/>
    <property type="evidence" value="ECO:0007669"/>
    <property type="project" value="UniProtKB-SubCell"/>
</dbReference>
<dbReference type="GeneID" id="105266432"/>
<keyword evidence="15" id="KW-1185">Reference proteome</keyword>
<reference evidence="16" key="2">
    <citation type="submission" date="2025-04" db="UniProtKB">
        <authorList>
            <consortium name="RefSeq"/>
        </authorList>
    </citation>
    <scope>IDENTIFICATION</scope>
    <source>
        <strain evidence="16">USDA-PBARC FA_bdor</strain>
        <tissue evidence="16">Whole organism</tissue>
    </source>
</reference>
<evidence type="ECO:0000259" key="13">
    <source>
        <dbReference type="PROSITE" id="PS50191"/>
    </source>
</evidence>
<dbReference type="InterPro" id="IPR016130">
    <property type="entry name" value="Tyr_Pase_AS"/>
</dbReference>
<dbReference type="PROSITE" id="PS50191">
    <property type="entry name" value="CRAL_TRIO"/>
    <property type="match status" value="1"/>
</dbReference>
<organism evidence="14">
    <name type="scientific">Fopius arisanus</name>
    <dbReference type="NCBI Taxonomy" id="64838"/>
    <lineage>
        <taxon>Eukaryota</taxon>
        <taxon>Metazoa</taxon>
        <taxon>Ecdysozoa</taxon>
        <taxon>Arthropoda</taxon>
        <taxon>Hexapoda</taxon>
        <taxon>Insecta</taxon>
        <taxon>Pterygota</taxon>
        <taxon>Neoptera</taxon>
        <taxon>Endopterygota</taxon>
        <taxon>Hymenoptera</taxon>
        <taxon>Apocrita</taxon>
        <taxon>Ichneumonoidea</taxon>
        <taxon>Braconidae</taxon>
        <taxon>Opiinae</taxon>
        <taxon>Fopius</taxon>
    </lineage>
</organism>
<evidence type="ECO:0000313" key="16">
    <source>
        <dbReference type="RefSeq" id="XP_011302887.1"/>
    </source>
</evidence>
<dbReference type="GO" id="GO:0004725">
    <property type="term" value="F:protein tyrosine phosphatase activity"/>
    <property type="evidence" value="ECO:0007669"/>
    <property type="project" value="UniProtKB-EC"/>
</dbReference>
<evidence type="ECO:0000256" key="1">
    <source>
        <dbReference type="ARBA" id="ARBA00004496"/>
    </source>
</evidence>
<comment type="similarity">
    <text evidence="8">Belongs to the protein-tyrosine phosphatase family. Non-receptor class 3 subfamily.</text>
</comment>
<comment type="function">
    <text evidence="7">Protein-tyrosine phosphatase that could participate in the transfer of hydrophobic ligands or in functions of the Golgi apparatus.</text>
</comment>
<dbReference type="InterPro" id="IPR029021">
    <property type="entry name" value="Prot-tyrosine_phosphatase-like"/>
</dbReference>
<dbReference type="KEGG" id="fas:105266432"/>
<dbReference type="InterPro" id="IPR050348">
    <property type="entry name" value="Protein-Tyr_Phosphatase"/>
</dbReference>
<evidence type="ECO:0000256" key="3">
    <source>
        <dbReference type="ARBA" id="ARBA00022490"/>
    </source>
</evidence>
<dbReference type="PANTHER" id="PTHR19134">
    <property type="entry name" value="RECEPTOR-TYPE TYROSINE-PROTEIN PHOSPHATASE"/>
    <property type="match status" value="1"/>
</dbReference>
<feature type="domain" description="CRAL-TRIO" evidence="13">
    <location>
        <begin position="74"/>
        <end position="233"/>
    </location>
</feature>
<gene>
    <name evidence="14" type="primary">PTPN9</name>
    <name evidence="16" type="synonym">Ptpmeg2</name>
    <name evidence="14" type="ORF">g.32102</name>
</gene>
<evidence type="ECO:0000256" key="5">
    <source>
        <dbReference type="ARBA" id="ARBA00022912"/>
    </source>
</evidence>
<dbReference type="AlphaFoldDB" id="A0A0C9RTF6"/>
<dbReference type="InterPro" id="IPR003595">
    <property type="entry name" value="Tyr_Pase_cat"/>
</dbReference>
<dbReference type="SMART" id="SM00194">
    <property type="entry name" value="PTPc"/>
    <property type="match status" value="1"/>
</dbReference>
<dbReference type="GO" id="GO:0048666">
    <property type="term" value="P:neuron development"/>
    <property type="evidence" value="ECO:0007669"/>
    <property type="project" value="UniProtKB-ARBA"/>
</dbReference>
<dbReference type="Pfam" id="PF00102">
    <property type="entry name" value="Y_phosphatase"/>
    <property type="match status" value="1"/>
</dbReference>
<keyword evidence="4" id="KW-0378">Hydrolase</keyword>
<dbReference type="PRINTS" id="PR00700">
    <property type="entry name" value="PRTYPHPHTASE"/>
</dbReference>
<reference evidence="14" key="1">
    <citation type="submission" date="2015-01" db="EMBL/GenBank/DDBJ databases">
        <title>Transcriptome Assembly of Fopius arisanus.</title>
        <authorList>
            <person name="Geib S."/>
        </authorList>
    </citation>
    <scope>NUCLEOTIDE SEQUENCE</scope>
</reference>
<evidence type="ECO:0000259" key="11">
    <source>
        <dbReference type="PROSITE" id="PS50055"/>
    </source>
</evidence>
<dbReference type="InterPro" id="IPR001251">
    <property type="entry name" value="CRAL-TRIO_dom"/>
</dbReference>
<dbReference type="InterPro" id="IPR000387">
    <property type="entry name" value="Tyr_Pase_dom"/>
</dbReference>
<feature type="compositionally biased region" description="Polar residues" evidence="10">
    <location>
        <begin position="263"/>
        <end position="285"/>
    </location>
</feature>
<proteinExistence type="inferred from homology"/>
<feature type="region of interest" description="Disordered" evidence="10">
    <location>
        <begin position="310"/>
        <end position="337"/>
    </location>
</feature>
<evidence type="ECO:0000256" key="7">
    <source>
        <dbReference type="ARBA" id="ARBA00055430"/>
    </source>
</evidence>
<dbReference type="InterPro" id="IPR036865">
    <property type="entry name" value="CRAL-TRIO_dom_sf"/>
</dbReference>
<dbReference type="CTD" id="31907"/>
<evidence type="ECO:0000256" key="4">
    <source>
        <dbReference type="ARBA" id="ARBA00022801"/>
    </source>
</evidence>
<dbReference type="GO" id="GO:0009653">
    <property type="term" value="P:anatomical structure morphogenesis"/>
    <property type="evidence" value="ECO:0007669"/>
    <property type="project" value="UniProtKB-ARBA"/>
</dbReference>
<accession>A0A9R1T562</accession>
<dbReference type="SMART" id="SM00404">
    <property type="entry name" value="PTPc_motif"/>
    <property type="match status" value="1"/>
</dbReference>
<dbReference type="SUPFAM" id="SSF52087">
    <property type="entry name" value="CRAL/TRIO domain"/>
    <property type="match status" value="1"/>
</dbReference>
<dbReference type="SMART" id="SM00516">
    <property type="entry name" value="SEC14"/>
    <property type="match status" value="1"/>
</dbReference>
<feature type="region of interest" description="Disordered" evidence="10">
    <location>
        <begin position="252"/>
        <end position="288"/>
    </location>
</feature>
<dbReference type="InterPro" id="IPR000242">
    <property type="entry name" value="PTP_cat"/>
</dbReference>
<keyword evidence="5" id="KW-0904">Protein phosphatase</keyword>
<dbReference type="CDD" id="cd00170">
    <property type="entry name" value="SEC14"/>
    <property type="match status" value="1"/>
</dbReference>
<evidence type="ECO:0000256" key="10">
    <source>
        <dbReference type="SAM" id="MobiDB-lite"/>
    </source>
</evidence>
<dbReference type="PROSITE" id="PS00383">
    <property type="entry name" value="TYR_PHOSPHATASE_1"/>
    <property type="match status" value="1"/>
</dbReference>
<dbReference type="PROSITE" id="PS50055">
    <property type="entry name" value="TYR_PHOSPHATASE_PTP"/>
    <property type="match status" value="1"/>
</dbReference>
<evidence type="ECO:0000256" key="8">
    <source>
        <dbReference type="ARBA" id="ARBA00060781"/>
    </source>
</evidence>
<evidence type="ECO:0000313" key="15">
    <source>
        <dbReference type="Proteomes" id="UP000694866"/>
    </source>
</evidence>